<evidence type="ECO:0000256" key="1">
    <source>
        <dbReference type="SAM" id="MobiDB-lite"/>
    </source>
</evidence>
<dbReference type="Proteomes" id="UP000553632">
    <property type="component" value="Unassembled WGS sequence"/>
</dbReference>
<gene>
    <name evidence="3" type="ORF">FOZ62_009100</name>
    <name evidence="2" type="ORF">FOZ63_023935</name>
</gene>
<evidence type="ECO:0000313" key="5">
    <source>
        <dbReference type="Proteomes" id="UP000574390"/>
    </source>
</evidence>
<feature type="region of interest" description="Disordered" evidence="1">
    <location>
        <begin position="180"/>
        <end position="211"/>
    </location>
</feature>
<comment type="caution">
    <text evidence="3">The sequence shown here is derived from an EMBL/GenBank/DDBJ whole genome shotgun (WGS) entry which is preliminary data.</text>
</comment>
<accession>A0A7J6STZ0</accession>
<keyword evidence="4" id="KW-1185">Reference proteome</keyword>
<protein>
    <submittedName>
        <fullName evidence="3">Uncharacterized protein</fullName>
    </submittedName>
</protein>
<dbReference type="EMBL" id="JABANO010026489">
    <property type="protein sequence ID" value="KAF4718449.1"/>
    <property type="molecule type" value="Genomic_DNA"/>
</dbReference>
<evidence type="ECO:0000313" key="3">
    <source>
        <dbReference type="EMBL" id="KAF4736243.1"/>
    </source>
</evidence>
<sequence length="282" mass="31189">MDNQAALQFAEVIAKEIGVQTKWLKDMDLSDAKPMPTSETYKSSSIAKIPSPAAVATATGGNLEDSVGKSVKPVPTRENFRKAIFSFGFVFAPQEEQKRQFDPRPANNTVYGTNSEQRYPLPPKALRNTEYYGITRKCIDDFYSTSGAFEATLMALLVVVPCVLGMVHVRRLLSNLREREAKDKEGKREAALKKHAQRESEQDKGDGEAQTPMNFKKAVLDLLTNPLLLAWWREFTKAHNGEDDDEEAVAAELFDESCSIQQGVSHAMSTSVAEGTAALQPD</sequence>
<dbReference type="AlphaFoldDB" id="A0A7J6STZ0"/>
<feature type="compositionally biased region" description="Basic and acidic residues" evidence="1">
    <location>
        <begin position="180"/>
        <end position="207"/>
    </location>
</feature>
<name>A0A7J6STZ0_PEROL</name>
<evidence type="ECO:0000313" key="2">
    <source>
        <dbReference type="EMBL" id="KAF4718449.1"/>
    </source>
</evidence>
<dbReference type="Proteomes" id="UP000574390">
    <property type="component" value="Unassembled WGS sequence"/>
</dbReference>
<evidence type="ECO:0000313" key="4">
    <source>
        <dbReference type="Proteomes" id="UP000553632"/>
    </source>
</evidence>
<dbReference type="EMBL" id="JABANM010012307">
    <property type="protein sequence ID" value="KAF4736243.1"/>
    <property type="molecule type" value="Genomic_DNA"/>
</dbReference>
<reference evidence="4 5" key="1">
    <citation type="submission" date="2020-04" db="EMBL/GenBank/DDBJ databases">
        <title>Perkinsus olseni comparative genomics.</title>
        <authorList>
            <person name="Bogema D.R."/>
        </authorList>
    </citation>
    <scope>NUCLEOTIDE SEQUENCE [LARGE SCALE GENOMIC DNA]</scope>
    <source>
        <strain evidence="3">ATCC PRA-205</strain>
        <strain evidence="2 4">ATCC PRA-207</strain>
    </source>
</reference>
<organism evidence="3 5">
    <name type="scientific">Perkinsus olseni</name>
    <name type="common">Perkinsus atlanticus</name>
    <dbReference type="NCBI Taxonomy" id="32597"/>
    <lineage>
        <taxon>Eukaryota</taxon>
        <taxon>Sar</taxon>
        <taxon>Alveolata</taxon>
        <taxon>Perkinsozoa</taxon>
        <taxon>Perkinsea</taxon>
        <taxon>Perkinsida</taxon>
        <taxon>Perkinsidae</taxon>
        <taxon>Perkinsus</taxon>
    </lineage>
</organism>
<proteinExistence type="predicted"/>
<feature type="compositionally biased region" description="Polar residues" evidence="1">
    <location>
        <begin position="106"/>
        <end position="117"/>
    </location>
</feature>
<feature type="region of interest" description="Disordered" evidence="1">
    <location>
        <begin position="98"/>
        <end position="122"/>
    </location>
</feature>